<dbReference type="CDD" id="cd17535">
    <property type="entry name" value="REC_NarL-like"/>
    <property type="match status" value="1"/>
</dbReference>
<dbReference type="GO" id="GO:0003677">
    <property type="term" value="F:DNA binding"/>
    <property type="evidence" value="ECO:0007669"/>
    <property type="project" value="UniProtKB-KW"/>
</dbReference>
<keyword evidence="11" id="KW-1185">Reference proteome</keyword>
<dbReference type="Gene3D" id="3.40.50.2300">
    <property type="match status" value="1"/>
</dbReference>
<dbReference type="Proteomes" id="UP001056429">
    <property type="component" value="Unassembled WGS sequence"/>
</dbReference>
<name>A0A9J6P1Q2_9CLOT</name>
<organism evidence="10 11">
    <name type="scientific">Oceanirhabdus seepicola</name>
    <dbReference type="NCBI Taxonomy" id="2828781"/>
    <lineage>
        <taxon>Bacteria</taxon>
        <taxon>Bacillati</taxon>
        <taxon>Bacillota</taxon>
        <taxon>Clostridia</taxon>
        <taxon>Eubacteriales</taxon>
        <taxon>Clostridiaceae</taxon>
        <taxon>Oceanirhabdus</taxon>
    </lineage>
</organism>
<dbReference type="RefSeq" id="WP_250859359.1">
    <property type="nucleotide sequence ID" value="NZ_JAGSOJ010000002.1"/>
</dbReference>
<evidence type="ECO:0000256" key="7">
    <source>
        <dbReference type="PROSITE-ProRule" id="PRU00169"/>
    </source>
</evidence>
<dbReference type="PROSITE" id="PS50043">
    <property type="entry name" value="HTH_LUXR_2"/>
    <property type="match status" value="1"/>
</dbReference>
<dbReference type="InterPro" id="IPR000792">
    <property type="entry name" value="Tscrpt_reg_LuxR_C"/>
</dbReference>
<dbReference type="PROSITE" id="PS00622">
    <property type="entry name" value="HTH_LUXR_1"/>
    <property type="match status" value="1"/>
</dbReference>
<proteinExistence type="predicted"/>
<evidence type="ECO:0000256" key="6">
    <source>
        <dbReference type="ARBA" id="ARBA00024867"/>
    </source>
</evidence>
<evidence type="ECO:0000256" key="4">
    <source>
        <dbReference type="ARBA" id="ARBA00023125"/>
    </source>
</evidence>
<dbReference type="PROSITE" id="PS50110">
    <property type="entry name" value="RESPONSE_REGULATORY"/>
    <property type="match status" value="1"/>
</dbReference>
<reference evidence="10" key="1">
    <citation type="journal article" date="2021" name="mSystems">
        <title>Bacteria and Archaea Synergistically Convert Glycine Betaine to Biogenic Methane in the Formosa Cold Seep of the South China Sea.</title>
        <authorList>
            <person name="Li L."/>
            <person name="Zhang W."/>
            <person name="Zhang S."/>
            <person name="Song L."/>
            <person name="Sun Q."/>
            <person name="Zhang H."/>
            <person name="Xiang H."/>
            <person name="Dong X."/>
        </authorList>
    </citation>
    <scope>NUCLEOTIDE SEQUENCE</scope>
    <source>
        <strain evidence="10">ZWT</strain>
    </source>
</reference>
<dbReference type="PANTHER" id="PTHR43214">
    <property type="entry name" value="TWO-COMPONENT RESPONSE REGULATOR"/>
    <property type="match status" value="1"/>
</dbReference>
<evidence type="ECO:0000256" key="1">
    <source>
        <dbReference type="ARBA" id="ARBA00018672"/>
    </source>
</evidence>
<dbReference type="SUPFAM" id="SSF46894">
    <property type="entry name" value="C-terminal effector domain of the bipartite response regulators"/>
    <property type="match status" value="1"/>
</dbReference>
<dbReference type="PANTHER" id="PTHR43214:SF40">
    <property type="entry name" value="TRANSCRIPTIONAL REGULATORY PROTEIN LNRK"/>
    <property type="match status" value="1"/>
</dbReference>
<keyword evidence="4" id="KW-0238">DNA-binding</keyword>
<dbReference type="InterPro" id="IPR058245">
    <property type="entry name" value="NreC/VraR/RcsB-like_REC"/>
</dbReference>
<dbReference type="Pfam" id="PF00196">
    <property type="entry name" value="GerE"/>
    <property type="match status" value="1"/>
</dbReference>
<dbReference type="InterPro" id="IPR016032">
    <property type="entry name" value="Sig_transdc_resp-reg_C-effctor"/>
</dbReference>
<keyword evidence="5" id="KW-0804">Transcription</keyword>
<dbReference type="SUPFAM" id="SSF52172">
    <property type="entry name" value="CheY-like"/>
    <property type="match status" value="1"/>
</dbReference>
<dbReference type="GO" id="GO:0000160">
    <property type="term" value="P:phosphorelay signal transduction system"/>
    <property type="evidence" value="ECO:0007669"/>
    <property type="project" value="InterPro"/>
</dbReference>
<keyword evidence="3" id="KW-0805">Transcription regulation</keyword>
<evidence type="ECO:0000313" key="11">
    <source>
        <dbReference type="Proteomes" id="UP001056429"/>
    </source>
</evidence>
<dbReference type="SMART" id="SM00448">
    <property type="entry name" value="REC"/>
    <property type="match status" value="1"/>
</dbReference>
<accession>A0A9J6P1Q2</accession>
<evidence type="ECO:0000256" key="3">
    <source>
        <dbReference type="ARBA" id="ARBA00023015"/>
    </source>
</evidence>
<evidence type="ECO:0000256" key="5">
    <source>
        <dbReference type="ARBA" id="ARBA00023163"/>
    </source>
</evidence>
<dbReference type="GO" id="GO:0006355">
    <property type="term" value="P:regulation of DNA-templated transcription"/>
    <property type="evidence" value="ECO:0007669"/>
    <property type="project" value="InterPro"/>
</dbReference>
<protein>
    <recommendedName>
        <fullName evidence="1">Stage 0 sporulation protein A homolog</fullName>
    </recommendedName>
</protein>
<dbReference type="CDD" id="cd06170">
    <property type="entry name" value="LuxR_C_like"/>
    <property type="match status" value="1"/>
</dbReference>
<dbReference type="Pfam" id="PF00072">
    <property type="entry name" value="Response_reg"/>
    <property type="match status" value="1"/>
</dbReference>
<dbReference type="InterPro" id="IPR011006">
    <property type="entry name" value="CheY-like_superfamily"/>
</dbReference>
<reference evidence="10" key="2">
    <citation type="submission" date="2021-04" db="EMBL/GenBank/DDBJ databases">
        <authorList>
            <person name="Dong X."/>
        </authorList>
    </citation>
    <scope>NUCLEOTIDE SEQUENCE</scope>
    <source>
        <strain evidence="10">ZWT</strain>
    </source>
</reference>
<evidence type="ECO:0000256" key="2">
    <source>
        <dbReference type="ARBA" id="ARBA00022553"/>
    </source>
</evidence>
<feature type="domain" description="HTH luxR-type" evidence="8">
    <location>
        <begin position="148"/>
        <end position="213"/>
    </location>
</feature>
<dbReference type="InterPro" id="IPR039420">
    <property type="entry name" value="WalR-like"/>
</dbReference>
<feature type="domain" description="Response regulatory" evidence="9">
    <location>
        <begin position="5"/>
        <end position="121"/>
    </location>
</feature>
<gene>
    <name evidence="10" type="ORF">KDK92_11310</name>
</gene>
<evidence type="ECO:0000313" key="10">
    <source>
        <dbReference type="EMBL" id="MCM1990324.1"/>
    </source>
</evidence>
<dbReference type="InterPro" id="IPR001789">
    <property type="entry name" value="Sig_transdc_resp-reg_receiver"/>
</dbReference>
<dbReference type="EMBL" id="JAGSOJ010000002">
    <property type="protein sequence ID" value="MCM1990324.1"/>
    <property type="molecule type" value="Genomic_DNA"/>
</dbReference>
<dbReference type="SMART" id="SM00421">
    <property type="entry name" value="HTH_LUXR"/>
    <property type="match status" value="1"/>
</dbReference>
<dbReference type="PRINTS" id="PR00038">
    <property type="entry name" value="HTHLUXR"/>
</dbReference>
<comment type="function">
    <text evidence="6">May play the central regulatory role in sporulation. It may be an element of the effector pathway responsible for the activation of sporulation genes in response to nutritional stress. Spo0A may act in concert with spo0H (a sigma factor) to control the expression of some genes that are critical to the sporulation process.</text>
</comment>
<dbReference type="AlphaFoldDB" id="A0A9J6P1Q2"/>
<comment type="caution">
    <text evidence="10">The sequence shown here is derived from an EMBL/GenBank/DDBJ whole genome shotgun (WGS) entry which is preliminary data.</text>
</comment>
<evidence type="ECO:0000259" key="9">
    <source>
        <dbReference type="PROSITE" id="PS50110"/>
    </source>
</evidence>
<evidence type="ECO:0000259" key="8">
    <source>
        <dbReference type="PROSITE" id="PS50043"/>
    </source>
</evidence>
<feature type="modified residue" description="4-aspartylphosphate" evidence="7">
    <location>
        <position position="56"/>
    </location>
</feature>
<sequence length="217" mass="24457">MEKIKVLITDDEKLISEGLSIILNTYEDIEVVGTACNGRKALEKCGEIDVDIVLMDIRMPICDGVMGTKLIKEQYSKVKVLILTTFKDTEYIFDAMKYGASGYLLKESSYDLIYEGIKSTYKGNVVVHPDIANSLVKQQRDDKSTKDEVKEKYSLTKREMTIIQEIGNGLSNREIAEILFLTEGTIKNNISNILSKLNLRDRTQVAIFAVKNNLSTN</sequence>
<keyword evidence="2 7" id="KW-0597">Phosphoprotein</keyword>